<evidence type="ECO:0000256" key="6">
    <source>
        <dbReference type="SAM" id="MobiDB-lite"/>
    </source>
</evidence>
<dbReference type="Proteomes" id="UP000650467">
    <property type="component" value="Unassembled WGS sequence"/>
</dbReference>
<dbReference type="Pfam" id="PF01641">
    <property type="entry name" value="SelR"/>
    <property type="match status" value="1"/>
</dbReference>
<comment type="similarity">
    <text evidence="1 5">Belongs to the MsrB Met sulfoxide reductase family.</text>
</comment>
<name>A0A835TNN5_CHLIN</name>
<evidence type="ECO:0000256" key="2">
    <source>
        <dbReference type="ARBA" id="ARBA00012499"/>
    </source>
</evidence>
<evidence type="ECO:0000259" key="7">
    <source>
        <dbReference type="PROSITE" id="PS51790"/>
    </source>
</evidence>
<evidence type="ECO:0000256" key="5">
    <source>
        <dbReference type="RuleBase" id="RU365044"/>
    </source>
</evidence>
<comment type="function">
    <text evidence="5">Catalyzes the reduction of methionine sulfoxide (MetSO) to methionine in proteins. Plays a protective role against oxidative stress by restoring activity to proteins that have been inactivated by methionine oxidation. MSRB family specifically reduces the MetSO R-enantiomer.</text>
</comment>
<dbReference type="GO" id="GO:0006979">
    <property type="term" value="P:response to oxidative stress"/>
    <property type="evidence" value="ECO:0007669"/>
    <property type="project" value="InterPro"/>
</dbReference>
<dbReference type="InterPro" id="IPR002579">
    <property type="entry name" value="Met_Sox_Rdtase_MsrB_dom"/>
</dbReference>
<keyword evidence="5" id="KW-0479">Metal-binding</keyword>
<evidence type="ECO:0000313" key="9">
    <source>
        <dbReference type="Proteomes" id="UP000650467"/>
    </source>
</evidence>
<accession>A0A835TNN5</accession>
<keyword evidence="9" id="KW-1185">Reference proteome</keyword>
<keyword evidence="5" id="KW-0862">Zinc</keyword>
<dbReference type="Gene3D" id="2.170.150.20">
    <property type="entry name" value="Peptide methionine sulfoxide reductase"/>
    <property type="match status" value="1"/>
</dbReference>
<gene>
    <name evidence="8" type="ORF">HXX76_002397</name>
</gene>
<dbReference type="EMBL" id="JAEHOC010000004">
    <property type="protein sequence ID" value="KAG2442311.1"/>
    <property type="molecule type" value="Genomic_DNA"/>
</dbReference>
<evidence type="ECO:0000256" key="4">
    <source>
        <dbReference type="ARBA" id="ARBA00048488"/>
    </source>
</evidence>
<sequence>MLASRTPTTALRLRSGAASRVRGAPSAFGSARPARQARLYAAADLLGWLFKGKAPEMGSKQTKPSRGWAPRDESQAPGTKVSRSGYDVTPLSLEERKQAAEGLTDFQKYVTLEHGTERAFSGKTVNGYTHDNKQRGTYVCALGGLPLFSSDTKFNSGTGWPSFFAPIDPAHIVEVVDMSIPYMPRVEVLDARSGAHLGHVFDDGPAPTGKRYCINAAALKFIPAGEELPAESRPVAQEPAKQQQ</sequence>
<dbReference type="PANTHER" id="PTHR10173:SF52">
    <property type="entry name" value="METHIONINE-R-SULFOXIDE REDUCTASE B1"/>
    <property type="match status" value="1"/>
</dbReference>
<dbReference type="EC" id="1.8.4.12" evidence="2 5"/>
<dbReference type="PANTHER" id="PTHR10173">
    <property type="entry name" value="METHIONINE SULFOXIDE REDUCTASE"/>
    <property type="match status" value="1"/>
</dbReference>
<dbReference type="InterPro" id="IPR028427">
    <property type="entry name" value="Met_Sox_Rdtase_MsrB"/>
</dbReference>
<feature type="region of interest" description="Disordered" evidence="6">
    <location>
        <begin position="56"/>
        <end position="85"/>
    </location>
</feature>
<feature type="domain" description="MsrB" evidence="7">
    <location>
        <begin position="96"/>
        <end position="224"/>
    </location>
</feature>
<dbReference type="PROSITE" id="PS51790">
    <property type="entry name" value="MSRB"/>
    <property type="match status" value="1"/>
</dbReference>
<dbReference type="GO" id="GO:0033743">
    <property type="term" value="F:peptide-methionine (R)-S-oxide reductase activity"/>
    <property type="evidence" value="ECO:0007669"/>
    <property type="project" value="UniProtKB-EC"/>
</dbReference>
<comment type="catalytic activity">
    <reaction evidence="4 5">
        <text>L-methionyl-[protein] + [thioredoxin]-disulfide + H2O = L-methionyl-(R)-S-oxide-[protein] + [thioredoxin]-dithiol</text>
        <dbReference type="Rhea" id="RHEA:24164"/>
        <dbReference type="Rhea" id="RHEA-COMP:10698"/>
        <dbReference type="Rhea" id="RHEA-COMP:10700"/>
        <dbReference type="Rhea" id="RHEA-COMP:12313"/>
        <dbReference type="Rhea" id="RHEA-COMP:12314"/>
        <dbReference type="ChEBI" id="CHEBI:15377"/>
        <dbReference type="ChEBI" id="CHEBI:16044"/>
        <dbReference type="ChEBI" id="CHEBI:29950"/>
        <dbReference type="ChEBI" id="CHEBI:45764"/>
        <dbReference type="ChEBI" id="CHEBI:50058"/>
        <dbReference type="EC" id="1.8.4.12"/>
    </reaction>
</comment>
<evidence type="ECO:0000256" key="1">
    <source>
        <dbReference type="ARBA" id="ARBA00007174"/>
    </source>
</evidence>
<dbReference type="SUPFAM" id="SSF51316">
    <property type="entry name" value="Mss4-like"/>
    <property type="match status" value="1"/>
</dbReference>
<organism evidence="8 9">
    <name type="scientific">Chlamydomonas incerta</name>
    <dbReference type="NCBI Taxonomy" id="51695"/>
    <lineage>
        <taxon>Eukaryota</taxon>
        <taxon>Viridiplantae</taxon>
        <taxon>Chlorophyta</taxon>
        <taxon>core chlorophytes</taxon>
        <taxon>Chlorophyceae</taxon>
        <taxon>CS clade</taxon>
        <taxon>Chlamydomonadales</taxon>
        <taxon>Chlamydomonadaceae</taxon>
        <taxon>Chlamydomonas</taxon>
    </lineage>
</organism>
<feature type="region of interest" description="Disordered" evidence="6">
    <location>
        <begin position="1"/>
        <end position="28"/>
    </location>
</feature>
<comment type="caution">
    <text evidence="8">The sequence shown here is derived from an EMBL/GenBank/DDBJ whole genome shotgun (WGS) entry which is preliminary data.</text>
</comment>
<evidence type="ECO:0000313" key="8">
    <source>
        <dbReference type="EMBL" id="KAG2442311.1"/>
    </source>
</evidence>
<evidence type="ECO:0000256" key="3">
    <source>
        <dbReference type="ARBA" id="ARBA00023002"/>
    </source>
</evidence>
<dbReference type="NCBIfam" id="TIGR00357">
    <property type="entry name" value="peptide-methionine (R)-S-oxide reductase MsrB"/>
    <property type="match status" value="1"/>
</dbReference>
<dbReference type="OrthoDB" id="44061at2759"/>
<comment type="cofactor">
    <cofactor evidence="5">
        <name>Zn(2+)</name>
        <dbReference type="ChEBI" id="CHEBI:29105"/>
    </cofactor>
    <text evidence="5">Binds 1 zinc ion per subunit.</text>
</comment>
<reference evidence="8" key="1">
    <citation type="journal article" date="2020" name="bioRxiv">
        <title>Comparative genomics of Chlamydomonas.</title>
        <authorList>
            <person name="Craig R.J."/>
            <person name="Hasan A.R."/>
            <person name="Ness R.W."/>
            <person name="Keightley P.D."/>
        </authorList>
    </citation>
    <scope>NUCLEOTIDE SEQUENCE</scope>
    <source>
        <strain evidence="8">SAG 7.73</strain>
    </source>
</reference>
<dbReference type="InterPro" id="IPR011057">
    <property type="entry name" value="Mss4-like_sf"/>
</dbReference>
<proteinExistence type="inferred from homology"/>
<dbReference type="GO" id="GO:0005737">
    <property type="term" value="C:cytoplasm"/>
    <property type="evidence" value="ECO:0007669"/>
    <property type="project" value="TreeGrafter"/>
</dbReference>
<protein>
    <recommendedName>
        <fullName evidence="2 5">Peptide-methionine (R)-S-oxide reductase</fullName>
        <ecNumber evidence="2 5">1.8.4.12</ecNumber>
    </recommendedName>
</protein>
<dbReference type="AlphaFoldDB" id="A0A835TNN5"/>
<keyword evidence="3 5" id="KW-0560">Oxidoreductase</keyword>
<dbReference type="GO" id="GO:0046872">
    <property type="term" value="F:metal ion binding"/>
    <property type="evidence" value="ECO:0007669"/>
    <property type="project" value="UniProtKB-KW"/>
</dbReference>
<dbReference type="GO" id="GO:0030091">
    <property type="term" value="P:protein repair"/>
    <property type="evidence" value="ECO:0007669"/>
    <property type="project" value="InterPro"/>
</dbReference>